<dbReference type="InterPro" id="IPR001179">
    <property type="entry name" value="PPIase_FKBP_dom"/>
</dbReference>
<comment type="catalytic activity">
    <reaction evidence="1 11 12">
        <text>[protein]-peptidylproline (omega=180) = [protein]-peptidylproline (omega=0)</text>
        <dbReference type="Rhea" id="RHEA:16237"/>
        <dbReference type="Rhea" id="RHEA-COMP:10747"/>
        <dbReference type="Rhea" id="RHEA-COMP:10748"/>
        <dbReference type="ChEBI" id="CHEBI:83833"/>
        <dbReference type="ChEBI" id="CHEBI:83834"/>
        <dbReference type="EC" id="5.2.1.8"/>
    </reaction>
</comment>
<evidence type="ECO:0000256" key="2">
    <source>
        <dbReference type="ARBA" id="ARBA00005464"/>
    </source>
</evidence>
<dbReference type="GO" id="GO:0043022">
    <property type="term" value="F:ribosome binding"/>
    <property type="evidence" value="ECO:0007669"/>
    <property type="project" value="TreeGrafter"/>
</dbReference>
<keyword evidence="6 11" id="KW-0697">Rotamase</keyword>
<name>A0A0B5B8X4_9BACT</name>
<dbReference type="GO" id="GO:0043335">
    <property type="term" value="P:protein unfolding"/>
    <property type="evidence" value="ECO:0007669"/>
    <property type="project" value="TreeGrafter"/>
</dbReference>
<dbReference type="HOGENOM" id="CLU_033058_3_2_7"/>
<dbReference type="SUPFAM" id="SSF54534">
    <property type="entry name" value="FKBP-like"/>
    <property type="match status" value="1"/>
</dbReference>
<evidence type="ECO:0000256" key="1">
    <source>
        <dbReference type="ARBA" id="ARBA00000971"/>
    </source>
</evidence>
<dbReference type="GO" id="GO:0005737">
    <property type="term" value="C:cytoplasm"/>
    <property type="evidence" value="ECO:0007669"/>
    <property type="project" value="UniProtKB-SubCell"/>
</dbReference>
<dbReference type="FunFam" id="3.10.50.40:FF:000001">
    <property type="entry name" value="Trigger factor"/>
    <property type="match status" value="1"/>
</dbReference>
<keyword evidence="9 11" id="KW-0131">Cell cycle</keyword>
<dbReference type="GO" id="GO:0051301">
    <property type="term" value="P:cell division"/>
    <property type="evidence" value="ECO:0007669"/>
    <property type="project" value="UniProtKB-KW"/>
</dbReference>
<gene>
    <name evidence="11" type="primary">tig</name>
    <name evidence="15" type="ORF">GPICK_07130</name>
</gene>
<keyword evidence="5 11" id="KW-0132">Cell division</keyword>
<evidence type="ECO:0000313" key="16">
    <source>
        <dbReference type="Proteomes" id="UP000057609"/>
    </source>
</evidence>
<feature type="domain" description="PPIase FKBP-type" evidence="14">
    <location>
        <begin position="163"/>
        <end position="248"/>
    </location>
</feature>
<dbReference type="InterPro" id="IPR027304">
    <property type="entry name" value="Trigger_fact/SurA_dom_sf"/>
</dbReference>
<dbReference type="AlphaFoldDB" id="A0A0B5B8X4"/>
<evidence type="ECO:0000256" key="8">
    <source>
        <dbReference type="ARBA" id="ARBA00023235"/>
    </source>
</evidence>
<protein>
    <recommendedName>
        <fullName evidence="4 11">Trigger factor</fullName>
        <shortName evidence="11">TF</shortName>
        <ecNumber evidence="3 11">5.2.1.8</ecNumber>
    </recommendedName>
    <alternativeName>
        <fullName evidence="10 11">PPIase</fullName>
    </alternativeName>
</protein>
<dbReference type="GO" id="GO:0015031">
    <property type="term" value="P:protein transport"/>
    <property type="evidence" value="ECO:0007669"/>
    <property type="project" value="UniProtKB-UniRule"/>
</dbReference>
<comment type="subcellular location">
    <subcellularLocation>
        <location evidence="11">Cytoplasm</location>
    </subcellularLocation>
    <text evidence="11">About half TF is bound to the ribosome near the polypeptide exit tunnel while the other half is free in the cytoplasm.</text>
</comment>
<evidence type="ECO:0000256" key="7">
    <source>
        <dbReference type="ARBA" id="ARBA00023186"/>
    </source>
</evidence>
<evidence type="ECO:0000256" key="12">
    <source>
        <dbReference type="PROSITE-ProRule" id="PRU00277"/>
    </source>
</evidence>
<evidence type="ECO:0000256" key="13">
    <source>
        <dbReference type="RuleBase" id="RU003914"/>
    </source>
</evidence>
<dbReference type="Gene3D" id="3.10.50.40">
    <property type="match status" value="1"/>
</dbReference>
<comment type="function">
    <text evidence="11">Involved in protein export. Acts as a chaperone by maintaining the newly synthesized protein in an open conformation. Functions as a peptidyl-prolyl cis-trans isomerase.</text>
</comment>
<evidence type="ECO:0000256" key="5">
    <source>
        <dbReference type="ARBA" id="ARBA00022618"/>
    </source>
</evidence>
<dbReference type="InterPro" id="IPR008881">
    <property type="entry name" value="Trigger_fac_ribosome-bd_bac"/>
</dbReference>
<dbReference type="GO" id="GO:0044183">
    <property type="term" value="F:protein folding chaperone"/>
    <property type="evidence" value="ECO:0007669"/>
    <property type="project" value="TreeGrafter"/>
</dbReference>
<accession>A0A0B5B8X4</accession>
<dbReference type="PANTHER" id="PTHR30560">
    <property type="entry name" value="TRIGGER FACTOR CHAPERONE AND PEPTIDYL-PROLYL CIS/TRANS ISOMERASE"/>
    <property type="match status" value="1"/>
</dbReference>
<sequence>MTSTVEALSTVKKKITFDVPAERVAAEIEKVFAQIRKRAAIKGFRKGKVPQALVEKHYADMMENDVLKNIFDETYFKALAEHKIFPVSHPVIESDEIKRGAPLKYSATVEVMPEIDVKDYAGLDVKKEKLVLDDSAVEKRLGEMRESMSQMVSVEEGKKSENGNFVVIDFSGSVDGAVFEGGAAESYELELGSGRFIPGFEEQVVGMKVGDEKTITVTFPDEYWNKDLAGKEAKFEVTVKEVKVKQLPELDDEFAGQFGEFKTLAELKAKIAEMFEKQEADRVQSDLQDRLVKALIERNEIEVPAALVGRQLEMMLSNMKNRLAYQRLSLEMMGMDDEKFKEQYRSVAESQVKGSLLLDAVGKKEAVKVEEADIEAKLREISVESGQEYEKVKSYYDQNNNAKENLVAHLNEDKVLNFLLGKAIVTEVSKDEL</sequence>
<dbReference type="GO" id="GO:0003755">
    <property type="term" value="F:peptidyl-prolyl cis-trans isomerase activity"/>
    <property type="evidence" value="ECO:0007669"/>
    <property type="project" value="UniProtKB-UniRule"/>
</dbReference>
<dbReference type="OrthoDB" id="9767721at2"/>
<dbReference type="InterPro" id="IPR008880">
    <property type="entry name" value="Trigger_fac_C"/>
</dbReference>
<dbReference type="KEGG" id="gpi:GPICK_07130"/>
<dbReference type="Pfam" id="PF00254">
    <property type="entry name" value="FKBP_C"/>
    <property type="match status" value="1"/>
</dbReference>
<dbReference type="PROSITE" id="PS50059">
    <property type="entry name" value="FKBP_PPIASE"/>
    <property type="match status" value="1"/>
</dbReference>
<keyword evidence="16" id="KW-1185">Reference proteome</keyword>
<dbReference type="EC" id="5.2.1.8" evidence="3 11"/>
<dbReference type="Pfam" id="PF05697">
    <property type="entry name" value="Trigger_N"/>
    <property type="match status" value="1"/>
</dbReference>
<dbReference type="EMBL" id="CP009788">
    <property type="protein sequence ID" value="AJE03163.1"/>
    <property type="molecule type" value="Genomic_DNA"/>
</dbReference>
<keyword evidence="8 11" id="KW-0413">Isomerase</keyword>
<dbReference type="InterPro" id="IPR037041">
    <property type="entry name" value="Trigger_fac_C_sf"/>
</dbReference>
<dbReference type="PIRSF" id="PIRSF003095">
    <property type="entry name" value="Trigger_factor"/>
    <property type="match status" value="1"/>
</dbReference>
<dbReference type="NCBIfam" id="TIGR00115">
    <property type="entry name" value="tig"/>
    <property type="match status" value="1"/>
</dbReference>
<comment type="similarity">
    <text evidence="2 11 13">Belongs to the FKBP-type PPIase family. Tig subfamily.</text>
</comment>
<dbReference type="HAMAP" id="MF_00303">
    <property type="entry name" value="Trigger_factor_Tig"/>
    <property type="match status" value="1"/>
</dbReference>
<evidence type="ECO:0000256" key="9">
    <source>
        <dbReference type="ARBA" id="ARBA00023306"/>
    </source>
</evidence>
<dbReference type="STRING" id="345632.GPICK_07130"/>
<dbReference type="RefSeq" id="WP_039741719.1">
    <property type="nucleotide sequence ID" value="NZ_CP009788.1"/>
</dbReference>
<evidence type="ECO:0000256" key="10">
    <source>
        <dbReference type="ARBA" id="ARBA00029986"/>
    </source>
</evidence>
<keyword evidence="11" id="KW-0963">Cytoplasm</keyword>
<dbReference type="SUPFAM" id="SSF109998">
    <property type="entry name" value="Triger factor/SurA peptide-binding domain-like"/>
    <property type="match status" value="1"/>
</dbReference>
<evidence type="ECO:0000259" key="14">
    <source>
        <dbReference type="PROSITE" id="PS50059"/>
    </source>
</evidence>
<comment type="domain">
    <text evidence="11">Consists of 3 domains; the N-terminus binds the ribosome, the middle domain has PPIase activity, while the C-terminus has intrinsic chaperone activity on its own.</text>
</comment>
<dbReference type="SUPFAM" id="SSF102735">
    <property type="entry name" value="Trigger factor ribosome-binding domain"/>
    <property type="match status" value="1"/>
</dbReference>
<evidence type="ECO:0000256" key="4">
    <source>
        <dbReference type="ARBA" id="ARBA00016902"/>
    </source>
</evidence>
<dbReference type="Pfam" id="PF05698">
    <property type="entry name" value="Trigger_C"/>
    <property type="match status" value="1"/>
</dbReference>
<organism evidence="15 16">
    <name type="scientific">Geobacter pickeringii</name>
    <dbReference type="NCBI Taxonomy" id="345632"/>
    <lineage>
        <taxon>Bacteria</taxon>
        <taxon>Pseudomonadati</taxon>
        <taxon>Thermodesulfobacteriota</taxon>
        <taxon>Desulfuromonadia</taxon>
        <taxon>Geobacterales</taxon>
        <taxon>Geobacteraceae</taxon>
        <taxon>Geobacter</taxon>
    </lineage>
</organism>
<keyword evidence="7 11" id="KW-0143">Chaperone</keyword>
<evidence type="ECO:0000256" key="11">
    <source>
        <dbReference type="HAMAP-Rule" id="MF_00303"/>
    </source>
</evidence>
<evidence type="ECO:0000256" key="6">
    <source>
        <dbReference type="ARBA" id="ARBA00023110"/>
    </source>
</evidence>
<proteinExistence type="inferred from homology"/>
<dbReference type="Gene3D" id="3.30.70.1050">
    <property type="entry name" value="Trigger factor ribosome-binding domain"/>
    <property type="match status" value="1"/>
</dbReference>
<dbReference type="GO" id="GO:0051083">
    <property type="term" value="P:'de novo' cotranslational protein folding"/>
    <property type="evidence" value="ECO:0007669"/>
    <property type="project" value="TreeGrafter"/>
</dbReference>
<dbReference type="InterPro" id="IPR036611">
    <property type="entry name" value="Trigger_fac_ribosome-bd_sf"/>
</dbReference>
<dbReference type="Proteomes" id="UP000057609">
    <property type="component" value="Chromosome"/>
</dbReference>
<dbReference type="Gene3D" id="1.10.3120.10">
    <property type="entry name" value="Trigger factor, C-terminal domain"/>
    <property type="match status" value="1"/>
</dbReference>
<dbReference type="PANTHER" id="PTHR30560:SF3">
    <property type="entry name" value="TRIGGER FACTOR-LIKE PROTEIN TIG, CHLOROPLASTIC"/>
    <property type="match status" value="1"/>
</dbReference>
<evidence type="ECO:0000256" key="3">
    <source>
        <dbReference type="ARBA" id="ARBA00013194"/>
    </source>
</evidence>
<dbReference type="InterPro" id="IPR005215">
    <property type="entry name" value="Trig_fac"/>
</dbReference>
<reference evidence="15 16" key="1">
    <citation type="journal article" date="2015" name="Genome Announc.">
        <title>Complete Genome of Geobacter pickeringii G13T, a Metal-Reducing Isolate from Sedimentary Kaolin Deposits.</title>
        <authorList>
            <person name="Badalamenti J.P."/>
            <person name="Bond D.R."/>
        </authorList>
    </citation>
    <scope>NUCLEOTIDE SEQUENCE [LARGE SCALE GENOMIC DNA]</scope>
    <source>
        <strain evidence="15 16">G13</strain>
    </source>
</reference>
<dbReference type="InterPro" id="IPR046357">
    <property type="entry name" value="PPIase_dom_sf"/>
</dbReference>
<evidence type="ECO:0000313" key="15">
    <source>
        <dbReference type="EMBL" id="AJE03163.1"/>
    </source>
</evidence>